<dbReference type="Proteomes" id="UP000002494">
    <property type="component" value="Chromosome 16"/>
</dbReference>
<reference evidence="11" key="2">
    <citation type="submission" date="2004-05" db="EMBL/GenBank/DDBJ databases">
        <title>Rapid duplication and diversification of mammalian alpha-defensins as evidenced by comparative analysis of rodent and human defensin genes.</title>
        <authorList>
            <person name="Patil A."/>
            <person name="Zhang G."/>
        </authorList>
    </citation>
    <scope>NUCLEOTIDE SEQUENCE</scope>
</reference>
<keyword evidence="5 9" id="KW-0732">Signal</keyword>
<dbReference type="CTD" id="503491"/>
<evidence type="ECO:0000256" key="7">
    <source>
        <dbReference type="ARBA" id="ARBA00023022"/>
    </source>
</evidence>
<evidence type="ECO:0000256" key="9">
    <source>
        <dbReference type="SAM" id="SignalP"/>
    </source>
</evidence>
<feature type="signal peptide" evidence="9">
    <location>
        <begin position="1"/>
        <end position="19"/>
    </location>
</feature>
<dbReference type="OrthoDB" id="9625549at2759"/>
<dbReference type="EMBL" id="AY623757">
    <property type="protein sequence ID" value="AAT68756.1"/>
    <property type="molecule type" value="Genomic_DNA"/>
</dbReference>
<comment type="similarity">
    <text evidence="2">Belongs to the alpha-defensin family.</text>
</comment>
<dbReference type="RGD" id="1304852">
    <property type="gene designation" value="Defa24"/>
</dbReference>
<evidence type="ECO:0000313" key="13">
    <source>
        <dbReference type="Proteomes" id="UP000002494"/>
    </source>
</evidence>
<evidence type="ECO:0000313" key="12">
    <source>
        <dbReference type="Ensembl" id="ENSRNOP00000018529.2"/>
    </source>
</evidence>
<evidence type="ECO:0000256" key="5">
    <source>
        <dbReference type="ARBA" id="ARBA00022729"/>
    </source>
</evidence>
<dbReference type="GO" id="GO:0019731">
    <property type="term" value="P:antibacterial humoral response"/>
    <property type="evidence" value="ECO:0000318"/>
    <property type="project" value="GO_Central"/>
</dbReference>
<dbReference type="HOGENOM" id="CLU_160803_3_0_1"/>
<keyword evidence="4" id="KW-0929">Antimicrobial</keyword>
<proteinExistence type="inferred from homology"/>
<dbReference type="GO" id="GO:0061844">
    <property type="term" value="P:antimicrobial humoral immune response mediated by antimicrobial peptide"/>
    <property type="evidence" value="ECO:0000318"/>
    <property type="project" value="GO_Central"/>
</dbReference>
<dbReference type="KEGG" id="rno:290856"/>
<dbReference type="AlphaFoldDB" id="Q4JEI9"/>
<dbReference type="Pfam" id="PF00879">
    <property type="entry name" value="Defensin_propep"/>
    <property type="match status" value="1"/>
</dbReference>
<dbReference type="RefSeq" id="NP_001013071.2">
    <property type="nucleotide sequence ID" value="NM_001013053.2"/>
</dbReference>
<evidence type="ECO:0000313" key="14">
    <source>
        <dbReference type="RGD" id="1304852"/>
    </source>
</evidence>
<feature type="domain" description="Mammalian defensins" evidence="10">
    <location>
        <begin position="64"/>
        <end position="92"/>
    </location>
</feature>
<dbReference type="GO" id="GO:0140911">
    <property type="term" value="F:pore-forming activity"/>
    <property type="evidence" value="ECO:0000318"/>
    <property type="project" value="GO_Central"/>
</dbReference>
<evidence type="ECO:0000256" key="1">
    <source>
        <dbReference type="ARBA" id="ARBA00004613"/>
    </source>
</evidence>
<dbReference type="GO" id="GO:0050830">
    <property type="term" value="P:defense response to Gram-positive bacterium"/>
    <property type="evidence" value="ECO:0000318"/>
    <property type="project" value="GO_Central"/>
</dbReference>
<evidence type="ECO:0000313" key="11">
    <source>
        <dbReference type="EMBL" id="AAT68756.1"/>
    </source>
</evidence>
<evidence type="ECO:0000259" key="10">
    <source>
        <dbReference type="PROSITE" id="PS00269"/>
    </source>
</evidence>
<dbReference type="InterPro" id="IPR016327">
    <property type="entry name" value="Alpha-defensin"/>
</dbReference>
<dbReference type="PROSITE" id="PS00269">
    <property type="entry name" value="DEFENSIN"/>
    <property type="match status" value="1"/>
</dbReference>
<dbReference type="GO" id="GO:0051673">
    <property type="term" value="P:disruption of plasma membrane integrity in another organism"/>
    <property type="evidence" value="ECO:0000318"/>
    <property type="project" value="GO_Central"/>
</dbReference>
<dbReference type="SMR" id="Q4JEI9"/>
<dbReference type="Bgee" id="ENSRNOG00000030524">
    <property type="expression patterns" value="Expressed in jejunum and 12 other cell types or tissues"/>
</dbReference>
<sequence length="93" mass="10131">MKTLVLLSALVLLALQVQAEPTPKTDEGTKTDEQPGKEDQVVSVSIEGQGDPAFQDAVLRDLKCFCRAKSCNWGEGIMGICNKRYGSLILCCR</sequence>
<evidence type="ECO:0000256" key="4">
    <source>
        <dbReference type="ARBA" id="ARBA00022529"/>
    </source>
</evidence>
<dbReference type="OMA" id="EGIMGIC"/>
<dbReference type="GeneTree" id="ENSGT00940000153268"/>
<accession>Q4JEI9</accession>
<feature type="chain" id="PRO_5014104959" evidence="9">
    <location>
        <begin position="20"/>
        <end position="93"/>
    </location>
</feature>
<dbReference type="PANTHER" id="PTHR11876:SF2">
    <property type="entry name" value="ALPHA-DEFENSIN 1-RELATED"/>
    <property type="match status" value="1"/>
</dbReference>
<dbReference type="GeneID" id="290856"/>
<comment type="subcellular location">
    <subcellularLocation>
        <location evidence="1">Secreted</location>
    </subcellularLocation>
</comment>
<protein>
    <submittedName>
        <fullName evidence="12">Defensin alpha 24</fullName>
    </submittedName>
    <submittedName>
        <fullName evidence="11">Enteric defensin alpha 5</fullName>
    </submittedName>
</protein>
<keyword evidence="7" id="KW-0044">Antibiotic</keyword>
<organism evidence="11">
    <name type="scientific">Rattus norvegicus</name>
    <name type="common">Rat</name>
    <dbReference type="NCBI Taxonomy" id="10116"/>
    <lineage>
        <taxon>Eukaryota</taxon>
        <taxon>Metazoa</taxon>
        <taxon>Chordata</taxon>
        <taxon>Craniata</taxon>
        <taxon>Vertebrata</taxon>
        <taxon>Euteleostomi</taxon>
        <taxon>Mammalia</taxon>
        <taxon>Eutheria</taxon>
        <taxon>Euarchontoglires</taxon>
        <taxon>Glires</taxon>
        <taxon>Rodentia</taxon>
        <taxon>Myomorpha</taxon>
        <taxon>Muroidea</taxon>
        <taxon>Muridae</taxon>
        <taxon>Murinae</taxon>
        <taxon>Rattus</taxon>
    </lineage>
</organism>
<evidence type="ECO:0000256" key="3">
    <source>
        <dbReference type="ARBA" id="ARBA00022525"/>
    </source>
</evidence>
<dbReference type="PANTHER" id="PTHR11876">
    <property type="entry name" value="ALPHA-DEFENSIN 1"/>
    <property type="match status" value="1"/>
</dbReference>
<dbReference type="Reactome" id="R-RNO-6798695">
    <property type="pathway name" value="Neutrophil degranulation"/>
</dbReference>
<keyword evidence="13" id="KW-1185">Reference proteome</keyword>
<reference evidence="12 13" key="1">
    <citation type="journal article" date="2004" name="Nature">
        <title>Genome sequence of the Brown Norway rat yields insights into mammalian evolution.</title>
        <authorList>
            <consortium name="Rat Genome Sequencing Project Consortium"/>
            <person name="Gibbs R.A."/>
            <person name="Weinstock G.M."/>
            <person name="Metzker M.L."/>
            <person name="Muzny D.M."/>
            <person name="Sodergren E.J."/>
            <person name="Scherer S."/>
            <person name="Scott G."/>
            <person name="Steffen D."/>
            <person name="Worley K.C."/>
            <person name="Burch P.E."/>
            <person name="Okwuonu G."/>
            <person name="Hines S."/>
            <person name="Lewis L."/>
            <person name="Deramo C."/>
            <person name="Delgado O."/>
            <person name="Dugan-Rocha S."/>
            <person name="Miner G."/>
            <person name="Morgan M."/>
            <person name="Hawes A."/>
            <person name="Gill R."/>
            <person name="Holt R.A."/>
            <person name="Adams M.D."/>
            <person name="Amanatides P.G."/>
            <person name="Baden-Tillson H."/>
            <person name="Barnstead M."/>
            <person name="Chin S."/>
            <person name="Evans C.A."/>
            <person name="Ferriera S."/>
            <person name="Fosler C."/>
            <person name="Glodek A."/>
            <person name="Gu Z."/>
            <person name="Jennings D."/>
            <person name="Kraft C.L."/>
            <person name="Nguyen T."/>
            <person name="Pfannkoch C.M."/>
            <person name="Sitter C."/>
            <person name="Sutton G.G."/>
            <person name="Venter J.C."/>
            <person name="Woodage T."/>
            <person name="Smith D."/>
            <person name="Lee H.-M."/>
            <person name="Gustafson E."/>
            <person name="Cahill P."/>
            <person name="Kana A."/>
            <person name="Doucette-Stamm L."/>
            <person name="Weinstock K."/>
            <person name="Fechtel K."/>
            <person name="Weiss R.B."/>
            <person name="Dunn D.M."/>
            <person name="Green E.D."/>
            <person name="Blakesley R.W."/>
            <person name="Bouffard G.G."/>
            <person name="De Jong P.J."/>
            <person name="Osoegawa K."/>
            <person name="Zhu B."/>
            <person name="Marra M."/>
            <person name="Schein J."/>
            <person name="Bosdet I."/>
            <person name="Fjell C."/>
            <person name="Jones S."/>
            <person name="Krzywinski M."/>
            <person name="Mathewson C."/>
            <person name="Siddiqui A."/>
            <person name="Wye N."/>
            <person name="McPherson J."/>
            <person name="Zhao S."/>
            <person name="Fraser C.M."/>
            <person name="Shetty J."/>
            <person name="Shatsman S."/>
            <person name="Geer K."/>
            <person name="Chen Y."/>
            <person name="Abramzon S."/>
            <person name="Nierman W.C."/>
            <person name="Havlak P.H."/>
            <person name="Chen R."/>
            <person name="Durbin K.J."/>
            <person name="Egan A."/>
            <person name="Ren Y."/>
            <person name="Song X.-Z."/>
            <person name="Li B."/>
            <person name="Liu Y."/>
            <person name="Qin X."/>
            <person name="Cawley S."/>
            <person name="Cooney A.J."/>
            <person name="D'Souza L.M."/>
            <person name="Martin K."/>
            <person name="Wu J.Q."/>
            <person name="Gonzalez-Garay M.L."/>
            <person name="Jackson A.R."/>
            <person name="Kalafus K.J."/>
            <person name="McLeod M.P."/>
            <person name="Milosavljevic A."/>
            <person name="Virk D."/>
            <person name="Volkov A."/>
            <person name="Wheeler D.A."/>
            <person name="Zhang Z."/>
            <person name="Bailey J.A."/>
            <person name="Eichler E.E."/>
            <person name="Tuzun E."/>
            <person name="Birney E."/>
            <person name="Mongin E."/>
            <person name="Ureta-Vidal A."/>
            <person name="Woodwark C."/>
            <person name="Zdobnov E."/>
            <person name="Bork P."/>
            <person name="Suyama M."/>
            <person name="Torrents D."/>
            <person name="Alexandersson M."/>
            <person name="Trask B.J."/>
            <person name="Young J.M."/>
            <person name="Huang H."/>
            <person name="Wang H."/>
            <person name="Xing H."/>
            <person name="Daniels S."/>
            <person name="Gietzen D."/>
            <person name="Schmidt J."/>
            <person name="Stevens K."/>
            <person name="Vitt U."/>
            <person name="Wingrove J."/>
            <person name="Camara F."/>
            <person name="Mar Alba M."/>
            <person name="Abril J.F."/>
            <person name="Guigo R."/>
            <person name="Smit A."/>
            <person name="Dubchak I."/>
            <person name="Rubin E.M."/>
            <person name="Couronne O."/>
            <person name="Poliakov A."/>
            <person name="Huebner N."/>
            <person name="Ganten D."/>
            <person name="Goesele C."/>
            <person name="Hummel O."/>
            <person name="Kreitler T."/>
            <person name="Lee Y.-A."/>
            <person name="Monti J."/>
            <person name="Schulz H."/>
            <person name="Zimdahl H."/>
            <person name="Himmelbauer H."/>
            <person name="Lehrach H."/>
            <person name="Jacob H.J."/>
            <person name="Bromberg S."/>
            <person name="Gullings-Handley J."/>
            <person name="Jensen-Seaman M.I."/>
            <person name="Kwitek A.E."/>
            <person name="Lazar J."/>
            <person name="Pasko D."/>
            <person name="Tonellato P.J."/>
            <person name="Twigger S."/>
            <person name="Ponting C.P."/>
            <person name="Duarte J.M."/>
            <person name="Rice S."/>
            <person name="Goodstadt L."/>
            <person name="Beatson S.A."/>
            <person name="Emes R.D."/>
            <person name="Winter E.E."/>
            <person name="Webber C."/>
            <person name="Brandt P."/>
            <person name="Nyakatura G."/>
            <person name="Adetobi M."/>
            <person name="Chiaromonte F."/>
            <person name="Elnitski L."/>
            <person name="Eswara P."/>
            <person name="Hardison R.C."/>
            <person name="Hou M."/>
            <person name="Kolbe D."/>
            <person name="Makova K."/>
            <person name="Miller W."/>
            <person name="Nekrutenko A."/>
            <person name="Riemer C."/>
            <person name="Schwartz S."/>
            <person name="Taylor J."/>
            <person name="Yang S."/>
            <person name="Zhang Y."/>
            <person name="Lindpaintner K."/>
            <person name="Andrews T.D."/>
            <person name="Caccamo M."/>
            <person name="Clamp M."/>
            <person name="Clarke L."/>
            <person name="Curwen V."/>
            <person name="Durbin R.M."/>
            <person name="Eyras E."/>
            <person name="Searle S.M."/>
            <person name="Cooper G.M."/>
            <person name="Batzoglou S."/>
            <person name="Brudno M."/>
            <person name="Sidow A."/>
            <person name="Stone E.A."/>
            <person name="Payseur B.A."/>
            <person name="Bourque G."/>
            <person name="Lopez-Otin C."/>
            <person name="Puente X.S."/>
            <person name="Chakrabarti K."/>
            <person name="Chatterji S."/>
            <person name="Dewey C."/>
            <person name="Pachter L."/>
            <person name="Bray N."/>
            <person name="Yap V.B."/>
            <person name="Caspi A."/>
            <person name="Tesler G."/>
            <person name="Pevzner P.A."/>
            <person name="Haussler D."/>
            <person name="Roskin K.M."/>
            <person name="Baertsch R."/>
            <person name="Clawson H."/>
            <person name="Furey T.S."/>
            <person name="Hinrichs A.S."/>
            <person name="Karolchik D."/>
            <person name="Kent W.J."/>
            <person name="Rosenbloom K.R."/>
            <person name="Trumbower H."/>
            <person name="Weirauch M."/>
            <person name="Cooper D.N."/>
            <person name="Stenson P.D."/>
            <person name="Ma B."/>
            <person name="Brent M."/>
            <person name="Arumugam M."/>
            <person name="Shteynberg D."/>
            <person name="Copley R.R."/>
            <person name="Taylor M.S."/>
            <person name="Riethman H."/>
            <person name="Mudunuri U."/>
            <person name="Peterson J."/>
            <person name="Guyer M."/>
            <person name="Felsenfeld A."/>
            <person name="Old S."/>
            <person name="Mockrin S."/>
            <person name="Collins F.S."/>
        </authorList>
    </citation>
    <scope>NUCLEOTIDE SEQUENCE [LARGE SCALE GENOMIC DNA]</scope>
    <source>
        <strain evidence="12 13">Brown Norway</strain>
    </source>
</reference>
<dbReference type="InterPro" id="IPR006081">
    <property type="entry name" value="Alpha-defensin_C"/>
</dbReference>
<gene>
    <name evidence="12 14" type="primary">Defa24</name>
    <name evidence="14" type="synonym">Defcr4</name>
    <name evidence="11" type="synonym">Rd5</name>
</gene>
<dbReference type="GO" id="GO:0050829">
    <property type="term" value="P:defense response to Gram-negative bacterium"/>
    <property type="evidence" value="ECO:0000318"/>
    <property type="project" value="GO_Central"/>
</dbReference>
<name>Q4JEI9_RAT</name>
<dbReference type="PIRSF" id="PIRSF001875">
    <property type="entry name" value="Alpha-defensin"/>
    <property type="match status" value="1"/>
</dbReference>
<evidence type="ECO:0000256" key="8">
    <source>
        <dbReference type="ARBA" id="ARBA00023157"/>
    </source>
</evidence>
<dbReference type="Reactome" id="R-RNO-1461973">
    <property type="pathway name" value="Defensins"/>
</dbReference>
<dbReference type="GO" id="GO:0045087">
    <property type="term" value="P:innate immune response"/>
    <property type="evidence" value="ECO:0000318"/>
    <property type="project" value="GO_Central"/>
</dbReference>
<dbReference type="SMART" id="SM01418">
    <property type="entry name" value="Defensin_propep"/>
    <property type="match status" value="1"/>
</dbReference>
<dbReference type="Reactome" id="R-RNO-1462054">
    <property type="pathway name" value="Alpha-defensins"/>
</dbReference>
<dbReference type="InterPro" id="IPR002366">
    <property type="entry name" value="Alpha-defensin_N"/>
</dbReference>
<keyword evidence="3" id="KW-0964">Secreted</keyword>
<reference evidence="12" key="3">
    <citation type="submission" date="2025-05" db="UniProtKB">
        <authorList>
            <consortium name="Ensembl"/>
        </authorList>
    </citation>
    <scope>IDENTIFICATION</scope>
    <source>
        <strain evidence="12">Brown Norway</strain>
    </source>
</reference>
<evidence type="ECO:0000256" key="2">
    <source>
        <dbReference type="ARBA" id="ARBA00006519"/>
    </source>
</evidence>
<dbReference type="Ensembl" id="ENSRNOT00000018529.6">
    <property type="protein sequence ID" value="ENSRNOP00000018529.2"/>
    <property type="gene ID" value="ENSRNOG00000030524.5"/>
</dbReference>
<keyword evidence="6" id="KW-0211">Defensin</keyword>
<dbReference type="GO" id="GO:0005615">
    <property type="term" value="C:extracellular space"/>
    <property type="evidence" value="ECO:0000318"/>
    <property type="project" value="GO_Central"/>
</dbReference>
<keyword evidence="8" id="KW-1015">Disulfide bond</keyword>
<evidence type="ECO:0000256" key="6">
    <source>
        <dbReference type="ARBA" id="ARBA00022940"/>
    </source>
</evidence>